<dbReference type="RefSeq" id="WP_102996882.1">
    <property type="nucleotide sequence ID" value="NZ_CP025938.1"/>
</dbReference>
<name>A0A2I7SM67_9FLAO</name>
<dbReference type="AlphaFoldDB" id="A0A2I7SM67"/>
<proteinExistence type="predicted"/>
<dbReference type="Proteomes" id="UP000236592">
    <property type="component" value="Chromosome"/>
</dbReference>
<gene>
    <name evidence="1" type="ORF">C1A40_16675</name>
</gene>
<organism evidence="1 2">
    <name type="scientific">Pseudotamlana carrageenivorans</name>
    <dbReference type="NCBI Taxonomy" id="2069432"/>
    <lineage>
        <taxon>Bacteria</taxon>
        <taxon>Pseudomonadati</taxon>
        <taxon>Bacteroidota</taxon>
        <taxon>Flavobacteriia</taxon>
        <taxon>Flavobacteriales</taxon>
        <taxon>Flavobacteriaceae</taxon>
        <taxon>Pseudotamlana</taxon>
    </lineage>
</organism>
<evidence type="ECO:0000313" key="2">
    <source>
        <dbReference type="Proteomes" id="UP000236592"/>
    </source>
</evidence>
<evidence type="ECO:0000313" key="1">
    <source>
        <dbReference type="EMBL" id="AUS06977.1"/>
    </source>
</evidence>
<dbReference type="InterPro" id="IPR013785">
    <property type="entry name" value="Aldolase_TIM"/>
</dbReference>
<reference evidence="2" key="1">
    <citation type="submission" date="2018-01" db="EMBL/GenBank/DDBJ databases">
        <title>Complete genome of Tamlana sp. UJ94.</title>
        <authorList>
            <person name="Jung J."/>
            <person name="Chung D."/>
            <person name="Bae S.S."/>
            <person name="Baek K."/>
        </authorList>
    </citation>
    <scope>NUCLEOTIDE SEQUENCE [LARGE SCALE GENOMIC DNA]</scope>
    <source>
        <strain evidence="2">UJ94</strain>
    </source>
</reference>
<accession>A0A2I7SM67</accession>
<dbReference type="KEGG" id="taj:C1A40_16675"/>
<sequence>MVDLVGFGRNFLTNPDYQTGVKINAKLNTIIDTHPLFGIGTARMDTDYPFLKTKKKPQQKIVEAFFTKH</sequence>
<dbReference type="OrthoDB" id="9772736at2"/>
<dbReference type="Gene3D" id="3.20.20.70">
    <property type="entry name" value="Aldolase class I"/>
    <property type="match status" value="1"/>
</dbReference>
<keyword evidence="2" id="KW-1185">Reference proteome</keyword>
<protein>
    <submittedName>
        <fullName evidence="1">Uncharacterized protein</fullName>
    </submittedName>
</protein>
<dbReference type="EMBL" id="CP025938">
    <property type="protein sequence ID" value="AUS06977.1"/>
    <property type="molecule type" value="Genomic_DNA"/>
</dbReference>